<dbReference type="Pfam" id="PF00005">
    <property type="entry name" value="ABC_tran"/>
    <property type="match status" value="1"/>
</dbReference>
<protein>
    <submittedName>
        <fullName evidence="4">ATP-binding cassette domain-containing protein</fullName>
    </submittedName>
</protein>
<evidence type="ECO:0000313" key="5">
    <source>
        <dbReference type="Proteomes" id="UP001275867"/>
    </source>
</evidence>
<evidence type="ECO:0000256" key="1">
    <source>
        <dbReference type="ARBA" id="ARBA00022741"/>
    </source>
</evidence>
<dbReference type="PROSITE" id="PS50893">
    <property type="entry name" value="ABC_TRANSPORTER_2"/>
    <property type="match status" value="1"/>
</dbReference>
<dbReference type="EMBL" id="WERX01000024">
    <property type="protein sequence ID" value="MDV7694763.1"/>
    <property type="molecule type" value="Genomic_DNA"/>
</dbReference>
<dbReference type="GO" id="GO:0016887">
    <property type="term" value="F:ATP hydrolysis activity"/>
    <property type="evidence" value="ECO:0007669"/>
    <property type="project" value="InterPro"/>
</dbReference>
<dbReference type="InterPro" id="IPR003439">
    <property type="entry name" value="ABC_transporter-like_ATP-bd"/>
</dbReference>
<dbReference type="InterPro" id="IPR027417">
    <property type="entry name" value="P-loop_NTPase"/>
</dbReference>
<dbReference type="AlphaFoldDB" id="A0AAP5WC02"/>
<dbReference type="SUPFAM" id="SSF52540">
    <property type="entry name" value="P-loop containing nucleoside triphosphate hydrolases"/>
    <property type="match status" value="1"/>
</dbReference>
<dbReference type="PANTHER" id="PTHR24220">
    <property type="entry name" value="IMPORT ATP-BINDING PROTEIN"/>
    <property type="match status" value="1"/>
</dbReference>
<gene>
    <name evidence="4" type="ORF">GA842_07765</name>
</gene>
<dbReference type="PROSITE" id="PS00211">
    <property type="entry name" value="ABC_TRANSPORTER_1"/>
    <property type="match status" value="1"/>
</dbReference>
<proteinExistence type="predicted"/>
<accession>A0AAP5WC02</accession>
<dbReference type="GO" id="GO:0022857">
    <property type="term" value="F:transmembrane transporter activity"/>
    <property type="evidence" value="ECO:0007669"/>
    <property type="project" value="TreeGrafter"/>
</dbReference>
<dbReference type="InterPro" id="IPR017871">
    <property type="entry name" value="ABC_transporter-like_CS"/>
</dbReference>
<sequence>MISYLKLSGCSKSFDQYHVFRNVNYQFETGKMYALVGPSGSGKTTLLNSVGRLEKLTSGSISFDDTDIKTIPSLKCFRRYIGYLFQNYALVDEETVAQNLNIVKHYRTNVLQEHLSKYGLDDTYLTRKIFTLSGGEAQRVALARLSLQDPLIVLADEPTGALDHANGQLVLDSLREMANSGKIVIIATHDDQVKAAVDECVRITDFK</sequence>
<evidence type="ECO:0000259" key="3">
    <source>
        <dbReference type="PROSITE" id="PS50893"/>
    </source>
</evidence>
<dbReference type="GO" id="GO:0005886">
    <property type="term" value="C:plasma membrane"/>
    <property type="evidence" value="ECO:0007669"/>
    <property type="project" value="TreeGrafter"/>
</dbReference>
<feature type="domain" description="ABC transporter" evidence="3">
    <location>
        <begin position="5"/>
        <end position="206"/>
    </location>
</feature>
<dbReference type="Proteomes" id="UP001275867">
    <property type="component" value="Unassembled WGS sequence"/>
</dbReference>
<dbReference type="InterPro" id="IPR003593">
    <property type="entry name" value="AAA+_ATPase"/>
</dbReference>
<evidence type="ECO:0000256" key="2">
    <source>
        <dbReference type="ARBA" id="ARBA00022840"/>
    </source>
</evidence>
<reference evidence="4" key="1">
    <citation type="submission" date="2019-10" db="EMBL/GenBank/DDBJ databases">
        <title>Malate fermentation in French cider.</title>
        <authorList>
            <person name="Cousin F.J."/>
            <person name="Medina Fernandez S."/>
            <person name="Misery B."/>
            <person name="Laplace J.-M."/>
            <person name="Cretenet M."/>
        </authorList>
    </citation>
    <scope>NUCLEOTIDE SEQUENCE</scope>
    <source>
        <strain evidence="4">UCMA15901</strain>
    </source>
</reference>
<comment type="caution">
    <text evidence="4">The sequence shown here is derived from an EMBL/GenBank/DDBJ whole genome shotgun (WGS) entry which is preliminary data.</text>
</comment>
<organism evidence="4 5">
    <name type="scientific">Pediococcus parvulus</name>
    <dbReference type="NCBI Taxonomy" id="54062"/>
    <lineage>
        <taxon>Bacteria</taxon>
        <taxon>Bacillati</taxon>
        <taxon>Bacillota</taxon>
        <taxon>Bacilli</taxon>
        <taxon>Lactobacillales</taxon>
        <taxon>Lactobacillaceae</taxon>
        <taxon>Pediococcus</taxon>
    </lineage>
</organism>
<evidence type="ECO:0000313" key="4">
    <source>
        <dbReference type="EMBL" id="MDV7694763.1"/>
    </source>
</evidence>
<dbReference type="PANTHER" id="PTHR24220:SF86">
    <property type="entry name" value="ABC TRANSPORTER ABCH.1"/>
    <property type="match status" value="1"/>
</dbReference>
<name>A0AAP5WC02_9LACO</name>
<keyword evidence="1" id="KW-0547">Nucleotide-binding</keyword>
<dbReference type="RefSeq" id="WP_084254351.1">
    <property type="nucleotide sequence ID" value="NZ_LXND01000083.1"/>
</dbReference>
<dbReference type="GO" id="GO:0005524">
    <property type="term" value="F:ATP binding"/>
    <property type="evidence" value="ECO:0007669"/>
    <property type="project" value="UniProtKB-KW"/>
</dbReference>
<dbReference type="Gene3D" id="3.40.50.300">
    <property type="entry name" value="P-loop containing nucleotide triphosphate hydrolases"/>
    <property type="match status" value="1"/>
</dbReference>
<dbReference type="SMART" id="SM00382">
    <property type="entry name" value="AAA"/>
    <property type="match status" value="1"/>
</dbReference>
<keyword evidence="2 4" id="KW-0067">ATP-binding</keyword>
<dbReference type="InterPro" id="IPR015854">
    <property type="entry name" value="ABC_transpr_LolD-like"/>
</dbReference>